<evidence type="ECO:0000256" key="1">
    <source>
        <dbReference type="SAM" id="MobiDB-lite"/>
    </source>
</evidence>
<evidence type="ECO:0000313" key="5">
    <source>
        <dbReference type="Proteomes" id="UP000422736"/>
    </source>
</evidence>
<feature type="domain" description="Ndc10" evidence="3">
    <location>
        <begin position="111"/>
        <end position="284"/>
    </location>
</feature>
<reference evidence="4 5" key="2">
    <citation type="submission" date="2019-11" db="EMBL/GenBank/DDBJ databases">
        <authorList>
            <person name="Lu H."/>
        </authorList>
    </citation>
    <scope>NUCLEOTIDE SEQUENCE [LARGE SCALE GENOMIC DNA]</scope>
    <source>
        <strain evidence="4 5">FIM1</strain>
    </source>
</reference>
<dbReference type="Gene3D" id="1.10.443.20">
    <property type="entry name" value="Centromere DNA-binding protein complex CBF3 subunit, domain 2"/>
    <property type="match status" value="1"/>
</dbReference>
<dbReference type="InterPro" id="IPR031872">
    <property type="entry name" value="NDC10_II"/>
</dbReference>
<organism evidence="4 5">
    <name type="scientific">Kluyveromyces marxianus</name>
    <name type="common">Yeast</name>
    <name type="synonym">Candida kefyr</name>
    <dbReference type="NCBI Taxonomy" id="4911"/>
    <lineage>
        <taxon>Eukaryota</taxon>
        <taxon>Fungi</taxon>
        <taxon>Dikarya</taxon>
        <taxon>Ascomycota</taxon>
        <taxon>Saccharomycotina</taxon>
        <taxon>Saccharomycetes</taxon>
        <taxon>Saccharomycetales</taxon>
        <taxon>Saccharomycetaceae</taxon>
        <taxon>Kluyveromyces</taxon>
    </lineage>
</organism>
<evidence type="ECO:0000313" key="4">
    <source>
        <dbReference type="EMBL" id="QGN14733.1"/>
    </source>
</evidence>
<dbReference type="Gene3D" id="1.10.150.540">
    <property type="match status" value="1"/>
</dbReference>
<dbReference type="Pfam" id="PF16787">
    <property type="entry name" value="NDC10_II"/>
    <property type="match status" value="1"/>
</dbReference>
<keyword evidence="4" id="KW-0238">DNA-binding</keyword>
<dbReference type="InterPro" id="IPR022210">
    <property type="entry name" value="TF_GCR1-like"/>
</dbReference>
<gene>
    <name evidence="4" type="primary">CBF2</name>
    <name evidence="4" type="ORF">FIM1_1402</name>
</gene>
<dbReference type="Proteomes" id="UP000422736">
    <property type="component" value="Chromosome 2"/>
</dbReference>
<feature type="compositionally biased region" description="Low complexity" evidence="1">
    <location>
        <begin position="643"/>
        <end position="654"/>
    </location>
</feature>
<dbReference type="GO" id="GO:0003677">
    <property type="term" value="F:DNA binding"/>
    <property type="evidence" value="ECO:0007669"/>
    <property type="project" value="UniProtKB-KW"/>
</dbReference>
<feature type="region of interest" description="Disordered" evidence="1">
    <location>
        <begin position="624"/>
        <end position="659"/>
    </location>
</feature>
<keyword evidence="5" id="KW-1185">Reference proteome</keyword>
<evidence type="ECO:0000259" key="3">
    <source>
        <dbReference type="Pfam" id="PF16787"/>
    </source>
</evidence>
<feature type="region of interest" description="Disordered" evidence="1">
    <location>
        <begin position="549"/>
        <end position="573"/>
    </location>
</feature>
<protein>
    <submittedName>
        <fullName evidence="4">Centromere DNA-binding protein complex CBF3 subunit A</fullName>
    </submittedName>
</protein>
<sequence>MAKIESLLKELPTRTAHLYRSIWHKYTQWLQEQNQDEVANDLEYVLSYKLITTYIVSHDDISKDPSLVCEALIWFARALEVDEQTVTQLREWLHCLVKVLSYDSSNMVHVLQKISINLWNPNTDSLQSKHFKTCQDKLKLLLDFQWKFSTNLSFEDRTSVSLKEIKCIHDPENRKCGLAHTSQPNFVLIPNFDSPFTCPVFTMAVYYYLRFQGVKKYYKGDGYDVLSEFEHIPIIRGKSLDQYPRELTVGNWYPTIFKYCELPYTKKNWFQRNPEWPEFPDMSKIRSTPLERSSRGQGQNESGVSFTDSDSGSDTEYTFGIPNFMIEKMNRSKFQPCPNVRIQLFPTDLPANLQPVFDLLNSVLVTNLPLLYKVFPSHDIFMDPTLKTPQNIAFLTGNRTLDIESQQSILSMVIDKKGIASELAPTLIKSDPNENGLLTYRSPEVPENITNSLDEIKSELQNMIQLQSSVGFSQLITVLLEIFQKLDIKRSSKQFVIELLQSCKNDMKRALSNPDPNYILLKSDDNGNNLGALNDSSPELENENNIFESMDEQGPLRKKSRPNYAEDPPSDDENMEELAQLVNQLITRKLNENLAQQTDRIISSIQPMLRDMVREEISLALNTSNTEHYSESNNDTKEKTSNKSKNSISPSFSTENDFEMKPECNDIQSIILEWFTPNPECVHSMNKKYGNKWRLSDPNKSLYKMRKPIVQYYIHLINEEKLNKFDAFKRLELLLDRYGTIQTLSEILESEKKNSYASVT</sequence>
<reference evidence="4 5" key="1">
    <citation type="submission" date="2016-03" db="EMBL/GenBank/DDBJ databases">
        <title>How can Kluyveromyces marxianus grow so fast - potential evolutionary course in Saccharomyces Complex revealed by comparative genomics.</title>
        <authorList>
            <person name="Mo W."/>
            <person name="Lu W."/>
            <person name="Yang X."/>
            <person name="Qi J."/>
            <person name="Lv H."/>
        </authorList>
    </citation>
    <scope>NUCLEOTIDE SEQUENCE [LARGE SCALE GENOMIC DNA]</scope>
    <source>
        <strain evidence="4 5">FIM1</strain>
    </source>
</reference>
<accession>A0ABX6EQY7</accession>
<proteinExistence type="predicted"/>
<evidence type="ECO:0000259" key="2">
    <source>
        <dbReference type="Pfam" id="PF12550"/>
    </source>
</evidence>
<feature type="region of interest" description="Disordered" evidence="1">
    <location>
        <begin position="288"/>
        <end position="313"/>
    </location>
</feature>
<dbReference type="EMBL" id="CP015055">
    <property type="protein sequence ID" value="QGN14733.1"/>
    <property type="molecule type" value="Genomic_DNA"/>
</dbReference>
<dbReference type="Pfam" id="PF12550">
    <property type="entry name" value="GCR1_C"/>
    <property type="match status" value="1"/>
</dbReference>
<name>A0ABX6EQY7_KLUMA</name>
<feature type="domain" description="Transcription activator GCR1-like" evidence="2">
    <location>
        <begin position="658"/>
        <end position="732"/>
    </location>
</feature>
<dbReference type="InterPro" id="IPR038279">
    <property type="entry name" value="Ndc10_dom2_sf"/>
</dbReference>
<feature type="compositionally biased region" description="Polar residues" evidence="1">
    <location>
        <begin position="295"/>
        <end position="313"/>
    </location>
</feature>
<feature type="compositionally biased region" description="Basic and acidic residues" evidence="1">
    <location>
        <begin position="628"/>
        <end position="641"/>
    </location>
</feature>